<dbReference type="GO" id="GO:0071555">
    <property type="term" value="P:cell wall organization"/>
    <property type="evidence" value="ECO:0007669"/>
    <property type="project" value="UniProtKB-UniRule"/>
</dbReference>
<dbReference type="GO" id="GO:0009252">
    <property type="term" value="P:peptidoglycan biosynthetic process"/>
    <property type="evidence" value="ECO:0007669"/>
    <property type="project" value="UniProtKB-UniPathway"/>
</dbReference>
<dbReference type="OrthoDB" id="9809748at2"/>
<dbReference type="Pfam" id="PF03734">
    <property type="entry name" value="YkuD"/>
    <property type="match status" value="1"/>
</dbReference>
<dbReference type="RefSeq" id="WP_055663184.1">
    <property type="nucleotide sequence ID" value="NZ_CYPR01000102.1"/>
</dbReference>
<evidence type="ECO:0000313" key="10">
    <source>
        <dbReference type="Proteomes" id="UP000049455"/>
    </source>
</evidence>
<feature type="active site" description="Nucleophile" evidence="7">
    <location>
        <position position="142"/>
    </location>
</feature>
<dbReference type="GO" id="GO:0008360">
    <property type="term" value="P:regulation of cell shape"/>
    <property type="evidence" value="ECO:0007669"/>
    <property type="project" value="UniProtKB-UniRule"/>
</dbReference>
<accession>A0A0M7BAG3</accession>
<dbReference type="PANTHER" id="PTHR36699">
    <property type="entry name" value="LD-TRANSPEPTIDASE"/>
    <property type="match status" value="1"/>
</dbReference>
<dbReference type="Proteomes" id="UP000049455">
    <property type="component" value="Unassembled WGS sequence"/>
</dbReference>
<evidence type="ECO:0000256" key="6">
    <source>
        <dbReference type="ARBA" id="ARBA00023316"/>
    </source>
</evidence>
<keyword evidence="3" id="KW-0808">Transferase</keyword>
<dbReference type="PROSITE" id="PS52029">
    <property type="entry name" value="LD_TPASE"/>
    <property type="match status" value="1"/>
</dbReference>
<evidence type="ECO:0000256" key="4">
    <source>
        <dbReference type="ARBA" id="ARBA00022960"/>
    </source>
</evidence>
<dbReference type="STRING" id="313367.JSE7799_01642"/>
<dbReference type="InterPro" id="IPR005490">
    <property type="entry name" value="LD_TPept_cat_dom"/>
</dbReference>
<proteinExistence type="inferred from homology"/>
<dbReference type="EMBL" id="CYPR01000102">
    <property type="protein sequence ID" value="CUH38923.1"/>
    <property type="molecule type" value="Genomic_DNA"/>
</dbReference>
<name>A0A0M7BAG3_9RHOB</name>
<dbReference type="SUPFAM" id="SSF141523">
    <property type="entry name" value="L,D-transpeptidase catalytic domain-like"/>
    <property type="match status" value="1"/>
</dbReference>
<dbReference type="PANTHER" id="PTHR36699:SF1">
    <property type="entry name" value="L,D-TRANSPEPTIDASE YAFK-RELATED"/>
    <property type="match status" value="1"/>
</dbReference>
<dbReference type="GO" id="GO:0016740">
    <property type="term" value="F:transferase activity"/>
    <property type="evidence" value="ECO:0007669"/>
    <property type="project" value="UniProtKB-KW"/>
</dbReference>
<feature type="domain" description="L,D-TPase catalytic" evidence="8">
    <location>
        <begin position="35"/>
        <end position="166"/>
    </location>
</feature>
<evidence type="ECO:0000256" key="3">
    <source>
        <dbReference type="ARBA" id="ARBA00022679"/>
    </source>
</evidence>
<dbReference type="Gene3D" id="2.40.440.10">
    <property type="entry name" value="L,D-transpeptidase catalytic domain-like"/>
    <property type="match status" value="1"/>
</dbReference>
<dbReference type="InterPro" id="IPR038063">
    <property type="entry name" value="Transpep_catalytic_dom"/>
</dbReference>
<comment type="pathway">
    <text evidence="1 7">Cell wall biogenesis; peptidoglycan biosynthesis.</text>
</comment>
<evidence type="ECO:0000256" key="1">
    <source>
        <dbReference type="ARBA" id="ARBA00004752"/>
    </source>
</evidence>
<evidence type="ECO:0000256" key="5">
    <source>
        <dbReference type="ARBA" id="ARBA00022984"/>
    </source>
</evidence>
<keyword evidence="10" id="KW-1185">Reference proteome</keyword>
<feature type="active site" description="Proton donor/acceptor" evidence="7">
    <location>
        <position position="125"/>
    </location>
</feature>
<evidence type="ECO:0000256" key="2">
    <source>
        <dbReference type="ARBA" id="ARBA00005992"/>
    </source>
</evidence>
<comment type="similarity">
    <text evidence="2">Belongs to the YkuD family.</text>
</comment>
<dbReference type="CDD" id="cd16913">
    <property type="entry name" value="YkuD_like"/>
    <property type="match status" value="1"/>
</dbReference>
<keyword evidence="5 7" id="KW-0573">Peptidoglycan synthesis</keyword>
<gene>
    <name evidence="9" type="ORF">JSE7799_01642</name>
</gene>
<dbReference type="UniPathway" id="UPA00219"/>
<keyword evidence="6 7" id="KW-0961">Cell wall biogenesis/degradation</keyword>
<dbReference type="PROSITE" id="PS51257">
    <property type="entry name" value="PROKAR_LIPOPROTEIN"/>
    <property type="match status" value="1"/>
</dbReference>
<protein>
    <submittedName>
        <fullName evidence="9">L,D-transpeptidase catalytic domain</fullName>
    </submittedName>
</protein>
<evidence type="ECO:0000256" key="7">
    <source>
        <dbReference type="PROSITE-ProRule" id="PRU01373"/>
    </source>
</evidence>
<organism evidence="9 10">
    <name type="scientific">Jannaschia seosinensis</name>
    <dbReference type="NCBI Taxonomy" id="313367"/>
    <lineage>
        <taxon>Bacteria</taxon>
        <taxon>Pseudomonadati</taxon>
        <taxon>Pseudomonadota</taxon>
        <taxon>Alphaproteobacteria</taxon>
        <taxon>Rhodobacterales</taxon>
        <taxon>Roseobacteraceae</taxon>
        <taxon>Jannaschia</taxon>
    </lineage>
</organism>
<dbReference type="GO" id="GO:0004180">
    <property type="term" value="F:carboxypeptidase activity"/>
    <property type="evidence" value="ECO:0007669"/>
    <property type="project" value="UniProtKB-ARBA"/>
</dbReference>
<dbReference type="AlphaFoldDB" id="A0A0M7BAG3"/>
<evidence type="ECO:0000313" key="9">
    <source>
        <dbReference type="EMBL" id="CUH38923.1"/>
    </source>
</evidence>
<sequence>MERYTRRGAIALGASALLAGCAQGKFISYDGPEISRVVVRKSTRQMYLINGQTALRVLPVQFGFTSTGPKQFEGDGRTPEGRYCIDRRNPNSAFYLSVGIDYPNDQDRAFAAAHGRSPGGDIFIHGWGKQKRDARKDWTAGCVAVTNDEMREVYAMVRNGTQIDIYA</sequence>
<evidence type="ECO:0000259" key="8">
    <source>
        <dbReference type="PROSITE" id="PS52029"/>
    </source>
</evidence>
<reference evidence="9 10" key="1">
    <citation type="submission" date="2015-09" db="EMBL/GenBank/DDBJ databases">
        <authorList>
            <person name="Jackson K.R."/>
            <person name="Lunt B.L."/>
            <person name="Fisher J.N.B."/>
            <person name="Gardner A.V."/>
            <person name="Bailey M.E."/>
            <person name="Deus L.M."/>
            <person name="Earl A.S."/>
            <person name="Gibby P.D."/>
            <person name="Hartmann K.A."/>
            <person name="Liu J.E."/>
            <person name="Manci A.M."/>
            <person name="Nielsen D.A."/>
            <person name="Solomon M.B."/>
            <person name="Breakwell D.P."/>
            <person name="Burnett S.H."/>
            <person name="Grose J.H."/>
        </authorList>
    </citation>
    <scope>NUCLEOTIDE SEQUENCE [LARGE SCALE GENOMIC DNA]</scope>
    <source>
        <strain evidence="9 10">CECT 7799</strain>
    </source>
</reference>
<keyword evidence="4 7" id="KW-0133">Cell shape</keyword>